<dbReference type="PANTHER" id="PTHR30419:SF8">
    <property type="entry name" value="NITROGEN ASSIMILATION TRANSCRIPTIONAL ACTIVATOR-RELATED"/>
    <property type="match status" value="1"/>
</dbReference>
<dbReference type="EMBL" id="JACIDO010000008">
    <property type="protein sequence ID" value="MBB3937258.1"/>
    <property type="molecule type" value="Genomic_DNA"/>
</dbReference>
<dbReference type="InterPro" id="IPR000847">
    <property type="entry name" value="LysR_HTH_N"/>
</dbReference>
<accession>A0A7W6BY34</accession>
<dbReference type="SUPFAM" id="SSF53850">
    <property type="entry name" value="Periplasmic binding protein-like II"/>
    <property type="match status" value="1"/>
</dbReference>
<dbReference type="InterPro" id="IPR036390">
    <property type="entry name" value="WH_DNA-bd_sf"/>
</dbReference>
<dbReference type="Pfam" id="PF00126">
    <property type="entry name" value="HTH_1"/>
    <property type="match status" value="1"/>
</dbReference>
<comment type="similarity">
    <text evidence="1">Belongs to the LysR transcriptional regulatory family.</text>
</comment>
<dbReference type="GO" id="GO:0003700">
    <property type="term" value="F:DNA-binding transcription factor activity"/>
    <property type="evidence" value="ECO:0007669"/>
    <property type="project" value="InterPro"/>
</dbReference>
<name>A0A7W6BY34_9HYPH</name>
<sequence length="315" mass="33868">MDNGDALLRRVKSSHLVLLLALSEHGSLRRAAEATGTTQPAATRLLHDLEGTIGHALFERHPKGLRPTAFGEAMIRHARSVRAELGRTVGEIAALASGYAGTLRVGAIPSAVPILVARTIAVLKRRHPRLRISVEVATSNHLTAALAEGRLDLVLGRVLDAEAGSAFVVHATVDEGLVVCCRRDHSLRLAGERASWAELSRWPWIVLPEGSPMRQILSSAFRGGGAHEPDDITETASFLMVVSLLSQSEAISLLPRDVLCSPFGRPTIDALPVDLHPSMGPYTALTRKDRDSEASIALFIEALNRILQERASADA</sequence>
<evidence type="ECO:0000259" key="5">
    <source>
        <dbReference type="PROSITE" id="PS50931"/>
    </source>
</evidence>
<keyword evidence="2" id="KW-0805">Transcription regulation</keyword>
<dbReference type="Pfam" id="PF03466">
    <property type="entry name" value="LysR_substrate"/>
    <property type="match status" value="1"/>
</dbReference>
<dbReference type="RefSeq" id="WP_175526965.1">
    <property type="nucleotide sequence ID" value="NZ_FOOA01000036.1"/>
</dbReference>
<dbReference type="SUPFAM" id="SSF46785">
    <property type="entry name" value="Winged helix' DNA-binding domain"/>
    <property type="match status" value="1"/>
</dbReference>
<dbReference type="GO" id="GO:0003677">
    <property type="term" value="F:DNA binding"/>
    <property type="evidence" value="ECO:0007669"/>
    <property type="project" value="UniProtKB-KW"/>
</dbReference>
<dbReference type="InterPro" id="IPR036388">
    <property type="entry name" value="WH-like_DNA-bd_sf"/>
</dbReference>
<dbReference type="Proteomes" id="UP000531216">
    <property type="component" value="Unassembled WGS sequence"/>
</dbReference>
<keyword evidence="4" id="KW-0804">Transcription</keyword>
<evidence type="ECO:0000256" key="4">
    <source>
        <dbReference type="ARBA" id="ARBA00023163"/>
    </source>
</evidence>
<dbReference type="GO" id="GO:0005829">
    <property type="term" value="C:cytosol"/>
    <property type="evidence" value="ECO:0007669"/>
    <property type="project" value="TreeGrafter"/>
</dbReference>
<dbReference type="InterPro" id="IPR050950">
    <property type="entry name" value="HTH-type_LysR_regulators"/>
</dbReference>
<gene>
    <name evidence="6" type="ORF">GGR05_003424</name>
</gene>
<evidence type="ECO:0000313" key="7">
    <source>
        <dbReference type="Proteomes" id="UP000531216"/>
    </source>
</evidence>
<proteinExistence type="inferred from homology"/>
<dbReference type="Gene3D" id="1.10.10.10">
    <property type="entry name" value="Winged helix-like DNA-binding domain superfamily/Winged helix DNA-binding domain"/>
    <property type="match status" value="1"/>
</dbReference>
<evidence type="ECO:0000313" key="6">
    <source>
        <dbReference type="EMBL" id="MBB3937258.1"/>
    </source>
</evidence>
<reference evidence="6 7" key="1">
    <citation type="submission" date="2020-08" db="EMBL/GenBank/DDBJ databases">
        <title>Genomic Encyclopedia of Type Strains, Phase IV (KMG-IV): sequencing the most valuable type-strain genomes for metagenomic binning, comparative biology and taxonomic classification.</title>
        <authorList>
            <person name="Goeker M."/>
        </authorList>
    </citation>
    <scope>NUCLEOTIDE SEQUENCE [LARGE SCALE GENOMIC DNA]</scope>
    <source>
        <strain evidence="6 7">DSM 25024</strain>
    </source>
</reference>
<dbReference type="PROSITE" id="PS50931">
    <property type="entry name" value="HTH_LYSR"/>
    <property type="match status" value="1"/>
</dbReference>
<comment type="caution">
    <text evidence="6">The sequence shown here is derived from an EMBL/GenBank/DDBJ whole genome shotgun (WGS) entry which is preliminary data.</text>
</comment>
<dbReference type="AlphaFoldDB" id="A0A7W6BY34"/>
<keyword evidence="7" id="KW-1185">Reference proteome</keyword>
<organism evidence="6 7">
    <name type="scientific">Aureimonas phyllosphaerae</name>
    <dbReference type="NCBI Taxonomy" id="1166078"/>
    <lineage>
        <taxon>Bacteria</taxon>
        <taxon>Pseudomonadati</taxon>
        <taxon>Pseudomonadota</taxon>
        <taxon>Alphaproteobacteria</taxon>
        <taxon>Hyphomicrobiales</taxon>
        <taxon>Aurantimonadaceae</taxon>
        <taxon>Aureimonas</taxon>
    </lineage>
</organism>
<keyword evidence="3 6" id="KW-0238">DNA-binding</keyword>
<feature type="domain" description="HTH lysR-type" evidence="5">
    <location>
        <begin position="11"/>
        <end position="68"/>
    </location>
</feature>
<dbReference type="InterPro" id="IPR005119">
    <property type="entry name" value="LysR_subst-bd"/>
</dbReference>
<evidence type="ECO:0000256" key="1">
    <source>
        <dbReference type="ARBA" id="ARBA00009437"/>
    </source>
</evidence>
<evidence type="ECO:0000256" key="3">
    <source>
        <dbReference type="ARBA" id="ARBA00023125"/>
    </source>
</evidence>
<evidence type="ECO:0000256" key="2">
    <source>
        <dbReference type="ARBA" id="ARBA00023015"/>
    </source>
</evidence>
<dbReference type="Gene3D" id="3.40.190.10">
    <property type="entry name" value="Periplasmic binding protein-like II"/>
    <property type="match status" value="2"/>
</dbReference>
<protein>
    <submittedName>
        <fullName evidence="6">DNA-binding transcriptional LysR family regulator</fullName>
    </submittedName>
</protein>
<dbReference type="PANTHER" id="PTHR30419">
    <property type="entry name" value="HTH-TYPE TRANSCRIPTIONAL REGULATOR YBHD"/>
    <property type="match status" value="1"/>
</dbReference>